<evidence type="ECO:0000313" key="1">
    <source>
        <dbReference type="EMBL" id="PHQ37654.1"/>
    </source>
</evidence>
<dbReference type="AlphaFoldDB" id="A0A2G1WF84"/>
<proteinExistence type="predicted"/>
<sequence length="109" mass="12240">MAVAKAARSEMDDKIYVRGDPGHDLLVAEYTTDVKTTATHIQQPDLIVPTDRKLSADLYILAHRIAGRKIRLVGWADHCTITDCEPKREPGSQLNYIVPFEELQPIPTE</sequence>
<reference evidence="1 2" key="1">
    <citation type="journal article" date="2014" name="Front. Microbiol.">
        <title>Population and genomic analysis of the genus Halorubrum.</title>
        <authorList>
            <person name="Fullmer M.S."/>
            <person name="Soucy S.M."/>
            <person name="Swithers K.S."/>
            <person name="Makkay A.M."/>
            <person name="Wheeler R."/>
            <person name="Ventosa A."/>
            <person name="Gogarten J.P."/>
            <person name="Papke R.T."/>
        </authorList>
    </citation>
    <scope>NUCLEOTIDE SEQUENCE [LARGE SCALE GENOMIC DNA]</scope>
    <source>
        <strain evidence="1 2">C49</strain>
    </source>
</reference>
<comment type="caution">
    <text evidence="1">The sequence shown here is derived from an EMBL/GenBank/DDBJ whole genome shotgun (WGS) entry which is preliminary data.</text>
</comment>
<name>A0A2G1WF84_9EURY</name>
<organism evidence="1 2">
    <name type="scientific">Halorubrum persicum</name>
    <dbReference type="NCBI Taxonomy" id="1383844"/>
    <lineage>
        <taxon>Archaea</taxon>
        <taxon>Methanobacteriati</taxon>
        <taxon>Methanobacteriota</taxon>
        <taxon>Stenosarchaea group</taxon>
        <taxon>Halobacteria</taxon>
        <taxon>Halobacteriales</taxon>
        <taxon>Haloferacaceae</taxon>
        <taxon>Halorubrum</taxon>
    </lineage>
</organism>
<dbReference type="EMBL" id="NHOA01000147">
    <property type="protein sequence ID" value="PHQ37654.1"/>
    <property type="molecule type" value="Genomic_DNA"/>
</dbReference>
<evidence type="ECO:0000313" key="2">
    <source>
        <dbReference type="Proteomes" id="UP000222824"/>
    </source>
</evidence>
<gene>
    <name evidence="1" type="ORF">DJ69_15635</name>
</gene>
<protein>
    <submittedName>
        <fullName evidence="1">Uncharacterized protein</fullName>
    </submittedName>
</protein>
<dbReference type="Proteomes" id="UP000222824">
    <property type="component" value="Unassembled WGS sequence"/>
</dbReference>
<accession>A0A2G1WF84</accession>
<keyword evidence="2" id="KW-1185">Reference proteome</keyword>